<evidence type="ECO:0000256" key="2">
    <source>
        <dbReference type="ARBA" id="ARBA00023268"/>
    </source>
</evidence>
<dbReference type="SUPFAM" id="SSF56672">
    <property type="entry name" value="DNA/RNA polymerases"/>
    <property type="match status" value="1"/>
</dbReference>
<feature type="domain" description="Reverse transcriptase" evidence="4">
    <location>
        <begin position="195"/>
        <end position="396"/>
    </location>
</feature>
<dbReference type="Gene3D" id="3.30.420.10">
    <property type="entry name" value="Ribonuclease H-like superfamily/Ribonuclease H"/>
    <property type="match status" value="1"/>
</dbReference>
<dbReference type="PANTHER" id="PTHR37984">
    <property type="entry name" value="PROTEIN CBG26694"/>
    <property type="match status" value="1"/>
</dbReference>
<dbReference type="Pfam" id="PF00078">
    <property type="entry name" value="RVT_1"/>
    <property type="match status" value="1"/>
</dbReference>
<evidence type="ECO:0008006" key="8">
    <source>
        <dbReference type="Google" id="ProtNLM"/>
    </source>
</evidence>
<evidence type="ECO:0000256" key="1">
    <source>
        <dbReference type="ARBA" id="ARBA00022884"/>
    </source>
</evidence>
<dbReference type="InterPro" id="IPR036397">
    <property type="entry name" value="RNaseH_sf"/>
</dbReference>
<feature type="domain" description="Integrase catalytic" evidence="5">
    <location>
        <begin position="666"/>
        <end position="826"/>
    </location>
</feature>
<dbReference type="AlphaFoldDB" id="A0A8X7N7H7"/>
<keyword evidence="7" id="KW-1185">Reference proteome</keyword>
<dbReference type="InterPro" id="IPR043502">
    <property type="entry name" value="DNA/RNA_pol_sf"/>
</dbReference>
<dbReference type="EMBL" id="LWDG02000258">
    <property type="protein sequence ID" value="KAE8267105.1"/>
    <property type="molecule type" value="Genomic_DNA"/>
</dbReference>
<dbReference type="Gene3D" id="1.10.340.70">
    <property type="match status" value="1"/>
</dbReference>
<dbReference type="GO" id="GO:0005634">
    <property type="term" value="C:nucleus"/>
    <property type="evidence" value="ECO:0007669"/>
    <property type="project" value="UniProtKB-ARBA"/>
</dbReference>
<dbReference type="PANTHER" id="PTHR37984:SF5">
    <property type="entry name" value="PROTEIN NYNRIN-LIKE"/>
    <property type="match status" value="1"/>
</dbReference>
<evidence type="ECO:0000313" key="7">
    <source>
        <dbReference type="Proteomes" id="UP000078113"/>
    </source>
</evidence>
<keyword evidence="2" id="KW-0511">Multifunctional enzyme</keyword>
<dbReference type="InterPro" id="IPR041577">
    <property type="entry name" value="RT_RNaseH_2"/>
</dbReference>
<dbReference type="GO" id="GO:0015074">
    <property type="term" value="P:DNA integration"/>
    <property type="evidence" value="ECO:0007669"/>
    <property type="project" value="InterPro"/>
</dbReference>
<dbReference type="GO" id="GO:0003723">
    <property type="term" value="F:RNA binding"/>
    <property type="evidence" value="ECO:0007669"/>
    <property type="project" value="UniProtKB-KW"/>
</dbReference>
<reference evidence="6" key="1">
    <citation type="submission" date="2016-04" db="EMBL/GenBank/DDBJ databases">
        <authorList>
            <person name="Nguyen H.D."/>
            <person name="Samba Siva P."/>
            <person name="Cullis J."/>
            <person name="Levesque C.A."/>
            <person name="Hambleton S."/>
        </authorList>
    </citation>
    <scope>NUCLEOTIDE SEQUENCE</scope>
    <source>
        <strain evidence="6">DAOMC 236422</strain>
    </source>
</reference>
<dbReference type="Gene3D" id="3.10.10.10">
    <property type="entry name" value="HIV Type 1 Reverse Transcriptase, subunit A, domain 1"/>
    <property type="match status" value="1"/>
</dbReference>
<dbReference type="Proteomes" id="UP000078113">
    <property type="component" value="Unassembled WGS sequence"/>
</dbReference>
<dbReference type="CDD" id="cd01647">
    <property type="entry name" value="RT_LTR"/>
    <property type="match status" value="1"/>
</dbReference>
<dbReference type="FunFam" id="3.30.70.270:FF:000020">
    <property type="entry name" value="Transposon Tf2-6 polyprotein-like Protein"/>
    <property type="match status" value="1"/>
</dbReference>
<reference evidence="6" key="2">
    <citation type="journal article" date="2019" name="IMA Fungus">
        <title>Genome sequencing and comparison of five Tilletia species to identify candidate genes for the detection of regulated species infecting wheat.</title>
        <authorList>
            <person name="Nguyen H.D.T."/>
            <person name="Sultana T."/>
            <person name="Kesanakurti P."/>
            <person name="Hambleton S."/>
        </authorList>
    </citation>
    <scope>NUCLEOTIDE SEQUENCE</scope>
    <source>
        <strain evidence="6">DAOMC 236422</strain>
    </source>
</reference>
<feature type="region of interest" description="Disordered" evidence="3">
    <location>
        <begin position="100"/>
        <end position="157"/>
    </location>
</feature>
<dbReference type="PROSITE" id="PS50994">
    <property type="entry name" value="INTEGRASE"/>
    <property type="match status" value="1"/>
</dbReference>
<proteinExistence type="predicted"/>
<dbReference type="GO" id="GO:0003824">
    <property type="term" value="F:catalytic activity"/>
    <property type="evidence" value="ECO:0007669"/>
    <property type="project" value="UniProtKB-KW"/>
</dbReference>
<name>A0A8X7N7H7_9BASI</name>
<gene>
    <name evidence="6" type="ORF">A4X09_0g5245</name>
</gene>
<dbReference type="InterPro" id="IPR041588">
    <property type="entry name" value="Integrase_H2C2"/>
</dbReference>
<comment type="caution">
    <text evidence="6">The sequence shown here is derived from an EMBL/GenBank/DDBJ whole genome shotgun (WGS) entry which is preliminary data.</text>
</comment>
<dbReference type="SUPFAM" id="SSF53098">
    <property type="entry name" value="Ribonuclease H-like"/>
    <property type="match status" value="1"/>
</dbReference>
<dbReference type="Pfam" id="PF17921">
    <property type="entry name" value="Integrase_H2C2"/>
    <property type="match status" value="1"/>
</dbReference>
<dbReference type="InterPro" id="IPR050951">
    <property type="entry name" value="Retrovirus_Pol_polyprotein"/>
</dbReference>
<dbReference type="Gene3D" id="3.30.70.270">
    <property type="match status" value="2"/>
</dbReference>
<evidence type="ECO:0000313" key="6">
    <source>
        <dbReference type="EMBL" id="KAE8267105.1"/>
    </source>
</evidence>
<keyword evidence="1" id="KW-0694">RNA-binding</keyword>
<dbReference type="Pfam" id="PF17919">
    <property type="entry name" value="RT_RNaseH_2"/>
    <property type="match status" value="1"/>
</dbReference>
<dbReference type="PROSITE" id="PS50878">
    <property type="entry name" value="RT_POL"/>
    <property type="match status" value="1"/>
</dbReference>
<dbReference type="InterPro" id="IPR043128">
    <property type="entry name" value="Rev_trsase/Diguanyl_cyclase"/>
</dbReference>
<dbReference type="InterPro" id="IPR000477">
    <property type="entry name" value="RT_dom"/>
</dbReference>
<evidence type="ECO:0000259" key="5">
    <source>
        <dbReference type="PROSITE" id="PS50994"/>
    </source>
</evidence>
<organism evidence="6 7">
    <name type="scientific">Tilletia walkeri</name>
    <dbReference type="NCBI Taxonomy" id="117179"/>
    <lineage>
        <taxon>Eukaryota</taxon>
        <taxon>Fungi</taxon>
        <taxon>Dikarya</taxon>
        <taxon>Basidiomycota</taxon>
        <taxon>Ustilaginomycotina</taxon>
        <taxon>Exobasidiomycetes</taxon>
        <taxon>Tilletiales</taxon>
        <taxon>Tilletiaceae</taxon>
        <taxon>Tilletia</taxon>
    </lineage>
</organism>
<evidence type="ECO:0000256" key="3">
    <source>
        <dbReference type="SAM" id="MobiDB-lite"/>
    </source>
</evidence>
<dbReference type="InterPro" id="IPR012337">
    <property type="entry name" value="RNaseH-like_sf"/>
</dbReference>
<accession>A0A8X7N7H7</accession>
<protein>
    <recommendedName>
        <fullName evidence="8">Reverse transcriptase</fullName>
    </recommendedName>
</protein>
<dbReference type="InterPro" id="IPR001584">
    <property type="entry name" value="Integrase_cat-core"/>
</dbReference>
<evidence type="ECO:0000259" key="4">
    <source>
        <dbReference type="PROSITE" id="PS50878"/>
    </source>
</evidence>
<sequence length="880" mass="96680">MPSPFATEAEICAKSTCFLPAQSMTWIPIDVACLAPGVDYMLHPRLTVTPDEAVQLARPTALATNRTSHVLLANYGSAGIHLARRTPVADARAAHLGDASGSEAHSFDLPPPLPPGALLHTMGTAESWSAAPGHDYALDDTSPAAPPDLHEEAPAPPGSLMVEAATKIVDGHFKVGMDSAGRPHPEVVELLRRHEPAFALDGRPGLVHDEEMAIPLVPGAVPHAEPPRRASPEKRAAMDAALDQLLEWDVTLNRVTVADRYPLPTTDAVFNTLLGKRWFSSLDAIRGYHQLPVKEEDRWKTTFVCHRGLFQFKAVPFGLRNAPAVFQRLMDKLLGQLRWKEAVVYIDDVVVATFTLEEHFGALETLLSRATAIGLKFSPSKCTFAVPSLVLLGRKISGAGVAIWDERAKAVQDLPRPHTLQELYHALGLFGYYRAFIPKFAEIAEPLSRLTRGWRYDRVEGRTRLVDASGDPSSAAKVQLEWKDEQDRSFQQLKSAIANPPVLAHPDSSRPYILYVDASKTAYAAILHQVFATCEPILATILPMLPASDVTVYRARWTAWLRADPVFGRILRDISGEDGEWVVQDGLLVRRSDGKLALPESALPQLLRALHDACGHFGFTKTYLALSRHFWRPKLVESVLAWVRHCSVCRRTKLGRRVGELDIENDATLPFDWVAVDLVLGFPRSRSGKDALLVLQDVFSRMVLLHPCSSSIDAVGIAGVISDRVLRYGWRPRRIISDSEAKMTGTVMQVLASSLGAVLTPSPPHHQQASVVERSVQTVQQVLKALCVDGHAFWDTRINPAVELAINSSPNVTTGYRPFDLVFISHPDIVHAVFDTSDHAGIGAFGERLAAAAARLQAAMEATAIARRAQKERYDRRHAS</sequence>